<sequence>MGTAIMWFRRDLRLRDHPALRESASRGAVLPLFVIDPSMWGPAGRAKTAWLAATLRALDASLDGRLVIRLGDPADVVPRVAREVGATSVHVSRENEPGGVERDRRVVAALQEIDVEGVATGSPYAVDVGSVKTRGGTPFKVFTPFARAWRDHGWDEPTSAPQGVEWVEADSDGRVEAMLDKAARECPIGLPAAGEDAARRRWERFRENALSGYDHDRDLPAVEGTSRMSADLHLGVVHPRQLLHDLRGERGAGAESYRTELAWREFYADVLWANPHSAWQDLRALALRYDEPQDAIDAWRKGRTGYPIIDAGMRQLLSEGWMHNRVRMATASFLTKDLHVWWPVGARHFLDHLIDGDLASNNHGWQWVAGTGTDASPYFRVFNPVTQGRRFDPDGTYVRRWVPELAHLDGAAAHEPWKHDDGYAHGYPQRIVDHAQERLEALARYDAAT</sequence>
<dbReference type="PRINTS" id="PR00147">
    <property type="entry name" value="DNAPHOTLYASE"/>
</dbReference>
<accession>A0A1L3MD55</accession>
<dbReference type="Gene3D" id="3.40.50.620">
    <property type="entry name" value="HUPs"/>
    <property type="match status" value="1"/>
</dbReference>
<dbReference type="PANTHER" id="PTHR11455:SF9">
    <property type="entry name" value="CRYPTOCHROME CIRCADIAN CLOCK 5 ISOFORM X1"/>
    <property type="match status" value="1"/>
</dbReference>
<evidence type="ECO:0000256" key="2">
    <source>
        <dbReference type="ARBA" id="ARBA00022827"/>
    </source>
</evidence>
<feature type="binding site" evidence="4">
    <location>
        <begin position="260"/>
        <end position="267"/>
    </location>
    <ligand>
        <name>FAD</name>
        <dbReference type="ChEBI" id="CHEBI:57692"/>
    </ligand>
</feature>
<evidence type="ECO:0000256" key="1">
    <source>
        <dbReference type="ARBA" id="ARBA00022630"/>
    </source>
</evidence>
<dbReference type="PROSITE" id="PS00394">
    <property type="entry name" value="DNA_PHOTOLYASES_1_1"/>
    <property type="match status" value="1"/>
</dbReference>
<keyword evidence="7" id="KW-0456">Lyase</keyword>
<dbReference type="Gene3D" id="1.25.40.80">
    <property type="match status" value="1"/>
</dbReference>
<evidence type="ECO:0000256" key="4">
    <source>
        <dbReference type="PIRSR" id="PIRSR602081-1"/>
    </source>
</evidence>
<evidence type="ECO:0000313" key="7">
    <source>
        <dbReference type="EMBL" id="APH00264.1"/>
    </source>
</evidence>
<evidence type="ECO:0000256" key="3">
    <source>
        <dbReference type="ARBA" id="ARBA00022991"/>
    </source>
</evidence>
<dbReference type="InterPro" id="IPR036155">
    <property type="entry name" value="Crypto/Photolyase_N_sf"/>
</dbReference>
<keyword evidence="1 4" id="KW-0285">Flavoprotein</keyword>
<dbReference type="GO" id="GO:0003677">
    <property type="term" value="F:DNA binding"/>
    <property type="evidence" value="ECO:0007669"/>
    <property type="project" value="TreeGrafter"/>
</dbReference>
<dbReference type="GO" id="GO:0006950">
    <property type="term" value="P:response to stress"/>
    <property type="evidence" value="ECO:0007669"/>
    <property type="project" value="UniProtKB-ARBA"/>
</dbReference>
<dbReference type="InterPro" id="IPR036134">
    <property type="entry name" value="Crypto/Photolyase_FAD-like_sf"/>
</dbReference>
<reference evidence="7 8" key="1">
    <citation type="submission" date="2015-11" db="EMBL/GenBank/DDBJ databases">
        <authorList>
            <person name="Zhang Y."/>
            <person name="Guo Z."/>
        </authorList>
    </citation>
    <scope>NUCLEOTIDE SEQUENCE [LARGE SCALE GENOMIC DNA]</scope>
    <source>
        <strain evidence="7 8">YFY001</strain>
    </source>
</reference>
<dbReference type="GO" id="GO:0009416">
    <property type="term" value="P:response to light stimulus"/>
    <property type="evidence" value="ECO:0007669"/>
    <property type="project" value="TreeGrafter"/>
</dbReference>
<comment type="cofactor">
    <cofactor evidence="4">
        <name>FAD</name>
        <dbReference type="ChEBI" id="CHEBI:57692"/>
    </cofactor>
    <text evidence="4">Binds 1 FAD per subunit.</text>
</comment>
<feature type="binding site" evidence="4">
    <location>
        <begin position="225"/>
        <end position="229"/>
    </location>
    <ligand>
        <name>FAD</name>
        <dbReference type="ChEBI" id="CHEBI:57692"/>
    </ligand>
</feature>
<organism evidence="7 8">
    <name type="scientific">Janibacter indicus</name>
    <dbReference type="NCBI Taxonomy" id="857417"/>
    <lineage>
        <taxon>Bacteria</taxon>
        <taxon>Bacillati</taxon>
        <taxon>Actinomycetota</taxon>
        <taxon>Actinomycetes</taxon>
        <taxon>Micrococcales</taxon>
        <taxon>Intrasporangiaceae</taxon>
        <taxon>Janibacter</taxon>
    </lineage>
</organism>
<feature type="binding site" evidence="4">
    <location>
        <position position="213"/>
    </location>
    <ligand>
        <name>FAD</name>
        <dbReference type="ChEBI" id="CHEBI:57692"/>
    </ligand>
</feature>
<comment type="similarity">
    <text evidence="5">Belongs to the DNA photolyase family.</text>
</comment>
<keyword evidence="8" id="KW-1185">Reference proteome</keyword>
<dbReference type="RefSeq" id="WP_072623444.1">
    <property type="nucleotide sequence ID" value="NZ_CP013290.1"/>
</dbReference>
<feature type="domain" description="Photolyase/cryptochrome alpha/beta" evidence="6">
    <location>
        <begin position="2"/>
        <end position="128"/>
    </location>
</feature>
<dbReference type="GO" id="GO:0003904">
    <property type="term" value="F:deoxyribodipyrimidine photo-lyase activity"/>
    <property type="evidence" value="ECO:0007669"/>
    <property type="project" value="TreeGrafter"/>
</dbReference>
<proteinExistence type="inferred from homology"/>
<dbReference type="InterPro" id="IPR005101">
    <property type="entry name" value="Cryptochr/Photolyase_FAD-bd"/>
</dbReference>
<evidence type="ECO:0000313" key="8">
    <source>
        <dbReference type="Proteomes" id="UP000182938"/>
    </source>
</evidence>
<dbReference type="Pfam" id="PF00875">
    <property type="entry name" value="DNA_photolyase"/>
    <property type="match status" value="1"/>
</dbReference>
<evidence type="ECO:0000259" key="6">
    <source>
        <dbReference type="PROSITE" id="PS51645"/>
    </source>
</evidence>
<dbReference type="SUPFAM" id="SSF52425">
    <property type="entry name" value="Cryptochrome/photolyase, N-terminal domain"/>
    <property type="match status" value="1"/>
</dbReference>
<dbReference type="SUPFAM" id="SSF48173">
    <property type="entry name" value="Cryptochrome/photolyase FAD-binding domain"/>
    <property type="match status" value="1"/>
</dbReference>
<dbReference type="KEGG" id="jte:ASJ30_00900"/>
<dbReference type="PANTHER" id="PTHR11455">
    <property type="entry name" value="CRYPTOCHROME"/>
    <property type="match status" value="1"/>
</dbReference>
<dbReference type="GO" id="GO:0071949">
    <property type="term" value="F:FAD binding"/>
    <property type="evidence" value="ECO:0007669"/>
    <property type="project" value="TreeGrafter"/>
</dbReference>
<evidence type="ECO:0000256" key="5">
    <source>
        <dbReference type="RuleBase" id="RU004182"/>
    </source>
</evidence>
<dbReference type="InterPro" id="IPR002081">
    <property type="entry name" value="Cryptochrome/DNA_photolyase_1"/>
</dbReference>
<dbReference type="InterPro" id="IPR014729">
    <property type="entry name" value="Rossmann-like_a/b/a_fold"/>
</dbReference>
<keyword evidence="3 5" id="KW-0157">Chromophore</keyword>
<dbReference type="GO" id="GO:0006139">
    <property type="term" value="P:nucleobase-containing compound metabolic process"/>
    <property type="evidence" value="ECO:0007669"/>
    <property type="project" value="UniProtKB-ARBA"/>
</dbReference>
<keyword evidence="2 4" id="KW-0274">FAD</keyword>
<protein>
    <submittedName>
        <fullName evidence="7">Deoxyribodipyrimidine photolyase</fullName>
    </submittedName>
</protein>
<feature type="binding site" evidence="4">
    <location>
        <position position="257"/>
    </location>
    <ligand>
        <name>FAD</name>
        <dbReference type="ChEBI" id="CHEBI:57692"/>
    </ligand>
</feature>
<dbReference type="InterPro" id="IPR006050">
    <property type="entry name" value="DNA_photolyase_N"/>
</dbReference>
<dbReference type="InterPro" id="IPR018394">
    <property type="entry name" value="DNA_photolyase_1_CS_C"/>
</dbReference>
<dbReference type="Pfam" id="PF03441">
    <property type="entry name" value="FAD_binding_7"/>
    <property type="match status" value="1"/>
</dbReference>
<dbReference type="Gene3D" id="1.10.579.10">
    <property type="entry name" value="DNA Cyclobutane Dipyrimidine Photolyase, subunit A, domain 3"/>
    <property type="match status" value="1"/>
</dbReference>
<dbReference type="Proteomes" id="UP000182938">
    <property type="component" value="Chromosome"/>
</dbReference>
<name>A0A1L3MD55_9MICO</name>
<dbReference type="PROSITE" id="PS51645">
    <property type="entry name" value="PHR_CRY_ALPHA_BETA"/>
    <property type="match status" value="1"/>
</dbReference>
<dbReference type="EMBL" id="CP013290">
    <property type="protein sequence ID" value="APH00264.1"/>
    <property type="molecule type" value="Genomic_DNA"/>
</dbReference>
<feature type="binding site" evidence="4">
    <location>
        <begin position="355"/>
        <end position="357"/>
    </location>
    <ligand>
        <name>FAD</name>
        <dbReference type="ChEBI" id="CHEBI:57692"/>
    </ligand>
</feature>
<dbReference type="AlphaFoldDB" id="A0A1L3MD55"/>
<gene>
    <name evidence="7" type="ORF">ASJ30_00900</name>
</gene>